<dbReference type="EMBL" id="LT670818">
    <property type="protein sequence ID" value="SHH02341.1"/>
    <property type="molecule type" value="Genomic_DNA"/>
</dbReference>
<feature type="transmembrane region" description="Helical" evidence="7">
    <location>
        <begin position="283"/>
        <end position="304"/>
    </location>
</feature>
<keyword evidence="4 7" id="KW-0812">Transmembrane</keyword>
<comment type="subcellular location">
    <subcellularLocation>
        <location evidence="1">Cell membrane</location>
        <topology evidence="1">Multi-pass membrane protein</topology>
    </subcellularLocation>
</comment>
<keyword evidence="3" id="KW-1003">Cell membrane</keyword>
<evidence type="ECO:0000313" key="10">
    <source>
        <dbReference type="EMBL" id="SHH02341.1"/>
    </source>
</evidence>
<dbReference type="InterPro" id="IPR025383">
    <property type="entry name" value="MrpA_C/MbhD"/>
</dbReference>
<dbReference type="OrthoDB" id="4962908at2"/>
<reference evidence="10 11" key="1">
    <citation type="submission" date="2016-11" db="EMBL/GenBank/DDBJ databases">
        <authorList>
            <person name="Jaros S."/>
            <person name="Januszkiewicz K."/>
            <person name="Wedrychowicz H."/>
        </authorList>
    </citation>
    <scope>NUCLEOTIDE SEQUENCE [LARGE SCALE GENOMIC DNA]</scope>
    <source>
        <strain evidence="10 11">GAS242</strain>
    </source>
</reference>
<feature type="transmembrane region" description="Helical" evidence="7">
    <location>
        <begin position="246"/>
        <end position="271"/>
    </location>
</feature>
<dbReference type="Pfam" id="PF13244">
    <property type="entry name" value="MbhD"/>
    <property type="match status" value="1"/>
</dbReference>
<dbReference type="RefSeq" id="WP_079568491.1">
    <property type="nucleotide sequence ID" value="NZ_LT670818.1"/>
</dbReference>
<evidence type="ECO:0000256" key="7">
    <source>
        <dbReference type="SAM" id="Phobius"/>
    </source>
</evidence>
<feature type="transmembrane region" description="Helical" evidence="7">
    <location>
        <begin position="55"/>
        <end position="75"/>
    </location>
</feature>
<proteinExistence type="inferred from homology"/>
<feature type="transmembrane region" description="Helical" evidence="7">
    <location>
        <begin position="188"/>
        <end position="211"/>
    </location>
</feature>
<evidence type="ECO:0000256" key="3">
    <source>
        <dbReference type="ARBA" id="ARBA00022475"/>
    </source>
</evidence>
<evidence type="ECO:0000256" key="1">
    <source>
        <dbReference type="ARBA" id="ARBA00004651"/>
    </source>
</evidence>
<evidence type="ECO:0000259" key="8">
    <source>
        <dbReference type="Pfam" id="PF04039"/>
    </source>
</evidence>
<feature type="domain" description="MrpA C-terminal/MbhD" evidence="9">
    <location>
        <begin position="13"/>
        <end position="77"/>
    </location>
</feature>
<evidence type="ECO:0000256" key="6">
    <source>
        <dbReference type="ARBA" id="ARBA00023136"/>
    </source>
</evidence>
<feature type="transmembrane region" description="Helical" evidence="7">
    <location>
        <begin position="31"/>
        <end position="49"/>
    </location>
</feature>
<dbReference type="Proteomes" id="UP000190675">
    <property type="component" value="Chromosome I"/>
</dbReference>
<dbReference type="Pfam" id="PF04039">
    <property type="entry name" value="MnhB"/>
    <property type="match status" value="1"/>
</dbReference>
<evidence type="ECO:0000256" key="4">
    <source>
        <dbReference type="ARBA" id="ARBA00022692"/>
    </source>
</evidence>
<evidence type="ECO:0000259" key="9">
    <source>
        <dbReference type="Pfam" id="PF13244"/>
    </source>
</evidence>
<keyword evidence="5 7" id="KW-1133">Transmembrane helix</keyword>
<sequence length="312" mass="32445">MTILFFTDVGLVVLVLAIGASTIFARKAFDATIAFVVYGLLLAIVWVRLAAIDVALTEAAIGGGMTGMLLLGAVARSRSAEPDNSRIGLPVRLAAAFFCALVGAGLAGALLLPPKVIPTLAPAVMENLVHTGLGNPVAGVLFAYRALDTMLEKVVLLLALLGVWSLTPNHAWNGIPGLRVYEWPNSTLRFLAQLLPPVGMVVGIYMCWVGANDPGGAFQGGTILAAMWLLVIIARLKEAPSIGQPWLRFGLVLGPIVFLAVGLAGVVLANAFLAYPPGYAKPLIVAIEVALTVSIAGALAMLAAGPPKQVQQ</sequence>
<feature type="transmembrane region" description="Helical" evidence="7">
    <location>
        <begin position="6"/>
        <end position="24"/>
    </location>
</feature>
<name>A0A1M5PKR2_9BRAD</name>
<protein>
    <submittedName>
        <fullName evidence="10">Multisubunit sodium/proton antiporter, MrpB subunit</fullName>
    </submittedName>
</protein>
<feature type="transmembrane region" description="Helical" evidence="7">
    <location>
        <begin position="150"/>
        <end position="167"/>
    </location>
</feature>
<evidence type="ECO:0000256" key="5">
    <source>
        <dbReference type="ARBA" id="ARBA00022989"/>
    </source>
</evidence>
<comment type="similarity">
    <text evidence="2">Belongs to the CPA3 antiporters (TC 2.A.63) subunit B family.</text>
</comment>
<dbReference type="AlphaFoldDB" id="A0A1M5PKR2"/>
<feature type="transmembrane region" description="Helical" evidence="7">
    <location>
        <begin position="217"/>
        <end position="234"/>
    </location>
</feature>
<organism evidence="10 11">
    <name type="scientific">Bradyrhizobium erythrophlei</name>
    <dbReference type="NCBI Taxonomy" id="1437360"/>
    <lineage>
        <taxon>Bacteria</taxon>
        <taxon>Pseudomonadati</taxon>
        <taxon>Pseudomonadota</taxon>
        <taxon>Alphaproteobacteria</taxon>
        <taxon>Hyphomicrobiales</taxon>
        <taxon>Nitrobacteraceae</taxon>
        <taxon>Bradyrhizobium</taxon>
    </lineage>
</organism>
<gene>
    <name evidence="10" type="ORF">SAMN05444169_5312</name>
</gene>
<dbReference type="GO" id="GO:0005886">
    <property type="term" value="C:plasma membrane"/>
    <property type="evidence" value="ECO:0007669"/>
    <property type="project" value="UniProtKB-SubCell"/>
</dbReference>
<dbReference type="PANTHER" id="PTHR33932">
    <property type="entry name" value="NA(+)/H(+) ANTIPORTER SUBUNIT B"/>
    <property type="match status" value="1"/>
</dbReference>
<dbReference type="InterPro" id="IPR007182">
    <property type="entry name" value="MnhB"/>
</dbReference>
<feature type="transmembrane region" description="Helical" evidence="7">
    <location>
        <begin position="87"/>
        <end position="112"/>
    </location>
</feature>
<feature type="domain" description="Na+/H+ antiporter MnhB subunit-related protein" evidence="8">
    <location>
        <begin position="188"/>
        <end position="288"/>
    </location>
</feature>
<keyword evidence="6 7" id="KW-0472">Membrane</keyword>
<accession>A0A1M5PKR2</accession>
<dbReference type="PANTHER" id="PTHR33932:SF4">
    <property type="entry name" value="NA(+)_H(+) ANTIPORTER SUBUNIT B"/>
    <property type="match status" value="1"/>
</dbReference>
<dbReference type="InterPro" id="IPR050622">
    <property type="entry name" value="CPA3_antiporter_subunitB"/>
</dbReference>
<evidence type="ECO:0000313" key="11">
    <source>
        <dbReference type="Proteomes" id="UP000190675"/>
    </source>
</evidence>
<evidence type="ECO:0000256" key="2">
    <source>
        <dbReference type="ARBA" id="ARBA00009425"/>
    </source>
</evidence>